<reference evidence="3" key="1">
    <citation type="submission" date="2016-12" db="EMBL/GenBank/DDBJ databases">
        <authorList>
            <person name="Varghese N."/>
            <person name="Submissions S."/>
        </authorList>
    </citation>
    <scope>NUCLEOTIDE SEQUENCE [LARGE SCALE GENOMIC DNA]</scope>
    <source>
        <strain evidence="3">DSM 11544</strain>
    </source>
</reference>
<dbReference type="PANTHER" id="PTHR43415">
    <property type="entry name" value="SPERMIDINE N(1)-ACETYLTRANSFERASE"/>
    <property type="match status" value="1"/>
</dbReference>
<accession>A0A1M7UM89</accession>
<dbReference type="EMBL" id="FRDN01000014">
    <property type="protein sequence ID" value="SHN84015.1"/>
    <property type="molecule type" value="Genomic_DNA"/>
</dbReference>
<dbReference type="PANTHER" id="PTHR43415:SF3">
    <property type="entry name" value="GNAT-FAMILY ACETYLTRANSFERASE"/>
    <property type="match status" value="1"/>
</dbReference>
<dbReference type="InterPro" id="IPR000182">
    <property type="entry name" value="GNAT_dom"/>
</dbReference>
<dbReference type="RefSeq" id="WP_072774338.1">
    <property type="nucleotide sequence ID" value="NZ_FRDN01000014.1"/>
</dbReference>
<dbReference type="Proteomes" id="UP000184010">
    <property type="component" value="Unassembled WGS sequence"/>
</dbReference>
<dbReference type="Pfam" id="PF00583">
    <property type="entry name" value="Acetyltransf_1"/>
    <property type="match status" value="1"/>
</dbReference>
<evidence type="ECO:0000313" key="3">
    <source>
        <dbReference type="Proteomes" id="UP000184010"/>
    </source>
</evidence>
<dbReference type="SUPFAM" id="SSF55729">
    <property type="entry name" value="Acyl-CoA N-acyltransferases (Nat)"/>
    <property type="match status" value="1"/>
</dbReference>
<dbReference type="CDD" id="cd04301">
    <property type="entry name" value="NAT_SF"/>
    <property type="match status" value="1"/>
</dbReference>
<sequence length="178" mass="19986">MKSIQLKNGQLILIREAVKEDAREVVNYLARIGGESDFLTFGPGELRVSISDEEALIEKNRSTGNKIMILALADSKVVGCLNFTNGARVRTQHTGELGVSVSKDYWGQGIGRTMIEELIRWARDGQTIKKLNLRVRSDHERAIKLYKSFGFVQEGLITGELIISGKFYDFCCMGLWID</sequence>
<gene>
    <name evidence="2" type="ORF">SAMN02745215_04135</name>
</gene>
<feature type="domain" description="N-acetyltransferase" evidence="1">
    <location>
        <begin position="12"/>
        <end position="178"/>
    </location>
</feature>
<keyword evidence="3" id="KW-1185">Reference proteome</keyword>
<dbReference type="AlphaFoldDB" id="A0A1M7UM89"/>
<evidence type="ECO:0000259" key="1">
    <source>
        <dbReference type="PROSITE" id="PS51186"/>
    </source>
</evidence>
<dbReference type="STRING" id="1121395.SAMN02745215_04135"/>
<name>A0A1M7UM89_9FIRM</name>
<evidence type="ECO:0000313" key="2">
    <source>
        <dbReference type="EMBL" id="SHN84015.1"/>
    </source>
</evidence>
<keyword evidence="2" id="KW-0808">Transferase</keyword>
<proteinExistence type="predicted"/>
<protein>
    <submittedName>
        <fullName evidence="2">Protein N-acetyltransferase, RimJ/RimL family</fullName>
    </submittedName>
</protein>
<dbReference type="InterPro" id="IPR016181">
    <property type="entry name" value="Acyl_CoA_acyltransferase"/>
</dbReference>
<organism evidence="2 3">
    <name type="scientific">Desulfitobacterium chlororespirans DSM 11544</name>
    <dbReference type="NCBI Taxonomy" id="1121395"/>
    <lineage>
        <taxon>Bacteria</taxon>
        <taxon>Bacillati</taxon>
        <taxon>Bacillota</taxon>
        <taxon>Clostridia</taxon>
        <taxon>Eubacteriales</taxon>
        <taxon>Desulfitobacteriaceae</taxon>
        <taxon>Desulfitobacterium</taxon>
    </lineage>
</organism>
<dbReference type="PROSITE" id="PS51186">
    <property type="entry name" value="GNAT"/>
    <property type="match status" value="1"/>
</dbReference>
<dbReference type="GO" id="GO:0016747">
    <property type="term" value="F:acyltransferase activity, transferring groups other than amino-acyl groups"/>
    <property type="evidence" value="ECO:0007669"/>
    <property type="project" value="InterPro"/>
</dbReference>
<dbReference type="Gene3D" id="3.40.630.30">
    <property type="match status" value="1"/>
</dbReference>